<evidence type="ECO:0000256" key="1">
    <source>
        <dbReference type="ARBA" id="ARBA00004141"/>
    </source>
</evidence>
<dbReference type="EMBL" id="MCFF01000057">
    <property type="protein sequence ID" value="ORZ04436.1"/>
    <property type="molecule type" value="Genomic_DNA"/>
</dbReference>
<dbReference type="GeneID" id="33568747"/>
<evidence type="ECO:0000256" key="6">
    <source>
        <dbReference type="SAM" id="Phobius"/>
    </source>
</evidence>
<sequence length="207" mass="22418">MTATALPFLLLSLATNCTLLQVISKPIASFGFVTASLAYLPPAAPSTAPTLLTNAAFSNFTEFLRNVPVLGIFGLLLDQIRQLLHLYTHVAPTVFFRSTYSKVLVAGSVCGFLGDVFLMFDWGFLPGVACFACGITAAMVAFVLHGQNGYAAKKGMMFALVVDMFFIPWLFPKITSKVMKIAQARKTHVNSEAKALIATRNPTKNTE</sequence>
<dbReference type="GO" id="GO:0016020">
    <property type="term" value="C:membrane"/>
    <property type="evidence" value="ECO:0007669"/>
    <property type="project" value="UniProtKB-SubCell"/>
</dbReference>
<evidence type="ECO:0000313" key="9">
    <source>
        <dbReference type="Proteomes" id="UP000193648"/>
    </source>
</evidence>
<evidence type="ECO:0000256" key="5">
    <source>
        <dbReference type="ARBA" id="ARBA00023136"/>
    </source>
</evidence>
<comment type="similarity">
    <text evidence="2">Belongs to the TMEM86 family.</text>
</comment>
<keyword evidence="5 6" id="KW-0472">Membrane</keyword>
<feature type="chain" id="PRO_5013299571" evidence="7">
    <location>
        <begin position="25"/>
        <end position="207"/>
    </location>
</feature>
<feature type="transmembrane region" description="Helical" evidence="6">
    <location>
        <begin position="124"/>
        <end position="143"/>
    </location>
</feature>
<organism evidence="8 9">
    <name type="scientific">Lobosporangium transversale</name>
    <dbReference type="NCBI Taxonomy" id="64571"/>
    <lineage>
        <taxon>Eukaryota</taxon>
        <taxon>Fungi</taxon>
        <taxon>Fungi incertae sedis</taxon>
        <taxon>Mucoromycota</taxon>
        <taxon>Mortierellomycotina</taxon>
        <taxon>Mortierellomycetes</taxon>
        <taxon>Mortierellales</taxon>
        <taxon>Mortierellaceae</taxon>
        <taxon>Lobosporangium</taxon>
    </lineage>
</organism>
<accession>A0A1Y2GAP4</accession>
<evidence type="ECO:0000256" key="2">
    <source>
        <dbReference type="ARBA" id="ARBA00007375"/>
    </source>
</evidence>
<reference evidence="8 9" key="1">
    <citation type="submission" date="2016-07" db="EMBL/GenBank/DDBJ databases">
        <title>Pervasive Adenine N6-methylation of Active Genes in Fungi.</title>
        <authorList>
            <consortium name="DOE Joint Genome Institute"/>
            <person name="Mondo S.J."/>
            <person name="Dannebaum R.O."/>
            <person name="Kuo R.C."/>
            <person name="Labutti K."/>
            <person name="Haridas S."/>
            <person name="Kuo A."/>
            <person name="Salamov A."/>
            <person name="Ahrendt S.R."/>
            <person name="Lipzen A."/>
            <person name="Sullivan W."/>
            <person name="Andreopoulos W.B."/>
            <person name="Clum A."/>
            <person name="Lindquist E."/>
            <person name="Daum C."/>
            <person name="Ramamoorthy G.K."/>
            <person name="Gryganskyi A."/>
            <person name="Culley D."/>
            <person name="Magnuson J.K."/>
            <person name="James T.Y."/>
            <person name="O'Malley M.A."/>
            <person name="Stajich J.E."/>
            <person name="Spatafora J.W."/>
            <person name="Visel A."/>
            <person name="Grigoriev I.V."/>
        </authorList>
    </citation>
    <scope>NUCLEOTIDE SEQUENCE [LARGE SCALE GENOMIC DNA]</scope>
    <source>
        <strain evidence="8 9">NRRL 3116</strain>
    </source>
</reference>
<name>A0A1Y2GAP4_9FUNG</name>
<keyword evidence="9" id="KW-1185">Reference proteome</keyword>
<evidence type="ECO:0000256" key="4">
    <source>
        <dbReference type="ARBA" id="ARBA00022989"/>
    </source>
</evidence>
<dbReference type="RefSeq" id="XP_021876544.1">
    <property type="nucleotide sequence ID" value="XM_022026904.1"/>
</dbReference>
<proteinExistence type="inferred from homology"/>
<comment type="caution">
    <text evidence="8">The sequence shown here is derived from an EMBL/GenBank/DDBJ whole genome shotgun (WGS) entry which is preliminary data.</text>
</comment>
<gene>
    <name evidence="8" type="ORF">BCR41DRAFT_374929</name>
</gene>
<comment type="subcellular location">
    <subcellularLocation>
        <location evidence="1">Membrane</location>
        <topology evidence="1">Multi-pass membrane protein</topology>
    </subcellularLocation>
</comment>
<keyword evidence="4 6" id="KW-1133">Transmembrane helix</keyword>
<feature type="signal peptide" evidence="7">
    <location>
        <begin position="1"/>
        <end position="24"/>
    </location>
</feature>
<dbReference type="InterPro" id="IPR012506">
    <property type="entry name" value="TMEM86B-like"/>
</dbReference>
<dbReference type="OrthoDB" id="2133758at2759"/>
<dbReference type="InParanoid" id="A0A1Y2GAP4"/>
<keyword evidence="3 6" id="KW-0812">Transmembrane</keyword>
<keyword evidence="7" id="KW-0732">Signal</keyword>
<protein>
    <submittedName>
        <fullName evidence="8">Uncharacterized protein</fullName>
    </submittedName>
</protein>
<dbReference type="AlphaFoldDB" id="A0A1Y2GAP4"/>
<evidence type="ECO:0000313" key="8">
    <source>
        <dbReference type="EMBL" id="ORZ04436.1"/>
    </source>
</evidence>
<dbReference type="Proteomes" id="UP000193648">
    <property type="component" value="Unassembled WGS sequence"/>
</dbReference>
<dbReference type="Pfam" id="PF07947">
    <property type="entry name" value="YhhN"/>
    <property type="match status" value="1"/>
</dbReference>
<evidence type="ECO:0000256" key="7">
    <source>
        <dbReference type="SAM" id="SignalP"/>
    </source>
</evidence>
<evidence type="ECO:0000256" key="3">
    <source>
        <dbReference type="ARBA" id="ARBA00022692"/>
    </source>
</evidence>